<sequence length="301" mass="32697">MPEIVIPPALAALHARHEQDAGPAWTAALPALARRSLDRWDLRLDGAPMHGIISLVLPVVRPDGTPAALKLQPVTEETRSEGPGLRAWAGDGAVLLLDADPAGEALLLERLDGERSLENVPDPWEALEILTGLMARLIAVPAPPGMRSLADVATGMLADVPAAMTASDDRRWLDTCAGAVRDLAGEPGDRLLHWDLHYGNVLAGHREPWLAIDPKPLAGDPGFELLPALHNRWHDVTATGNIRKCVLKRFDFMTEMLDLDRTRAIGWTLGRILQDALWDLEDGHSAMDPIRLAIADALLSR</sequence>
<dbReference type="SUPFAM" id="SSF56112">
    <property type="entry name" value="Protein kinase-like (PK-like)"/>
    <property type="match status" value="1"/>
</dbReference>
<dbReference type="InterPro" id="IPR006748">
    <property type="entry name" value="NH2Glyco/OHUrea_AB-resist_kin"/>
</dbReference>
<comment type="caution">
    <text evidence="1">The sequence shown here is derived from an EMBL/GenBank/DDBJ whole genome shotgun (WGS) entry which is preliminary data.</text>
</comment>
<organism evidence="1 2">
    <name type="scientific">Acrocarpospora phusangensis</name>
    <dbReference type="NCBI Taxonomy" id="1070424"/>
    <lineage>
        <taxon>Bacteria</taxon>
        <taxon>Bacillati</taxon>
        <taxon>Actinomycetota</taxon>
        <taxon>Actinomycetes</taxon>
        <taxon>Streptosporangiales</taxon>
        <taxon>Streptosporangiaceae</taxon>
        <taxon>Acrocarpospora</taxon>
    </lineage>
</organism>
<protein>
    <submittedName>
        <fullName evidence="1">Hydroxyurea phosphotransferase</fullName>
    </submittedName>
</protein>
<gene>
    <name evidence="1" type="ORF">Aph01nite_27150</name>
</gene>
<proteinExistence type="predicted"/>
<dbReference type="GO" id="GO:0019748">
    <property type="term" value="P:secondary metabolic process"/>
    <property type="evidence" value="ECO:0007669"/>
    <property type="project" value="InterPro"/>
</dbReference>
<dbReference type="Pfam" id="PF04655">
    <property type="entry name" value="APH_6_hur"/>
    <property type="match status" value="1"/>
</dbReference>
<evidence type="ECO:0000313" key="1">
    <source>
        <dbReference type="EMBL" id="GIH24405.1"/>
    </source>
</evidence>
<accession>A0A919QBN9</accession>
<dbReference type="InterPro" id="IPR011009">
    <property type="entry name" value="Kinase-like_dom_sf"/>
</dbReference>
<evidence type="ECO:0000313" key="2">
    <source>
        <dbReference type="Proteomes" id="UP000640052"/>
    </source>
</evidence>
<dbReference type="RefSeq" id="WP_204041172.1">
    <property type="nucleotide sequence ID" value="NZ_BOOA01000018.1"/>
</dbReference>
<dbReference type="AlphaFoldDB" id="A0A919QBN9"/>
<keyword evidence="2" id="KW-1185">Reference proteome</keyword>
<dbReference type="GO" id="GO:0016773">
    <property type="term" value="F:phosphotransferase activity, alcohol group as acceptor"/>
    <property type="evidence" value="ECO:0007669"/>
    <property type="project" value="InterPro"/>
</dbReference>
<reference evidence="1" key="1">
    <citation type="submission" date="2021-01" db="EMBL/GenBank/DDBJ databases">
        <title>Whole genome shotgun sequence of Acrocarpospora phusangensis NBRC 108782.</title>
        <authorList>
            <person name="Komaki H."/>
            <person name="Tamura T."/>
        </authorList>
    </citation>
    <scope>NUCLEOTIDE SEQUENCE</scope>
    <source>
        <strain evidence="1">NBRC 108782</strain>
    </source>
</reference>
<dbReference type="Proteomes" id="UP000640052">
    <property type="component" value="Unassembled WGS sequence"/>
</dbReference>
<name>A0A919QBN9_9ACTN</name>
<dbReference type="EMBL" id="BOOA01000018">
    <property type="protein sequence ID" value="GIH24405.1"/>
    <property type="molecule type" value="Genomic_DNA"/>
</dbReference>